<dbReference type="EMBL" id="NBIV01000089">
    <property type="protein sequence ID" value="PXF44491.1"/>
    <property type="molecule type" value="Genomic_DNA"/>
</dbReference>
<feature type="transmembrane region" description="Helical" evidence="8">
    <location>
        <begin position="116"/>
        <end position="139"/>
    </location>
</feature>
<feature type="transmembrane region" description="Helical" evidence="8">
    <location>
        <begin position="6"/>
        <end position="31"/>
    </location>
</feature>
<gene>
    <name evidence="9" type="ORF">BWQ96_05763</name>
</gene>
<dbReference type="Pfam" id="PF04193">
    <property type="entry name" value="PQ-loop"/>
    <property type="match status" value="2"/>
</dbReference>
<feature type="region of interest" description="Disordered" evidence="7">
    <location>
        <begin position="256"/>
        <end position="277"/>
    </location>
</feature>
<evidence type="ECO:0000256" key="8">
    <source>
        <dbReference type="SAM" id="Phobius"/>
    </source>
</evidence>
<dbReference type="GO" id="GO:0015184">
    <property type="term" value="F:L-cystine transmembrane transporter activity"/>
    <property type="evidence" value="ECO:0007669"/>
    <property type="project" value="TreeGrafter"/>
</dbReference>
<feature type="transmembrane region" description="Helical" evidence="8">
    <location>
        <begin position="83"/>
        <end position="104"/>
    </location>
</feature>
<dbReference type="SMART" id="SM00679">
    <property type="entry name" value="CTNS"/>
    <property type="match status" value="2"/>
</dbReference>
<evidence type="ECO:0000256" key="3">
    <source>
        <dbReference type="ARBA" id="ARBA00022692"/>
    </source>
</evidence>
<protein>
    <submittedName>
        <fullName evidence="9">Cystinosin-like</fullName>
    </submittedName>
</protein>
<comment type="caution">
    <text evidence="9">The sequence shown here is derived from an EMBL/GenBank/DDBJ whole genome shotgun (WGS) entry which is preliminary data.</text>
</comment>
<feature type="transmembrane region" description="Helical" evidence="8">
    <location>
        <begin position="174"/>
        <end position="193"/>
    </location>
</feature>
<evidence type="ECO:0000256" key="4">
    <source>
        <dbReference type="ARBA" id="ARBA00022737"/>
    </source>
</evidence>
<evidence type="ECO:0000256" key="1">
    <source>
        <dbReference type="ARBA" id="ARBA00004127"/>
    </source>
</evidence>
<evidence type="ECO:0000256" key="6">
    <source>
        <dbReference type="ARBA" id="ARBA00023136"/>
    </source>
</evidence>
<dbReference type="PANTHER" id="PTHR13131">
    <property type="entry name" value="CYSTINOSIN"/>
    <property type="match status" value="1"/>
</dbReference>
<dbReference type="InterPro" id="IPR005282">
    <property type="entry name" value="LC_transporter"/>
</dbReference>
<keyword evidence="3 8" id="KW-0812">Transmembrane</keyword>
<dbReference type="PANTHER" id="PTHR13131:SF5">
    <property type="entry name" value="CYSTINOSIN"/>
    <property type="match status" value="1"/>
</dbReference>
<keyword evidence="6 8" id="KW-0472">Membrane</keyword>
<keyword evidence="5 8" id="KW-1133">Transmembrane helix</keyword>
<reference evidence="9 10" key="1">
    <citation type="journal article" date="2018" name="Mol. Biol. Evol.">
        <title>Analysis of the draft genome of the red seaweed Gracilariopsis chorda provides insights into genome size evolution in Rhodophyta.</title>
        <authorList>
            <person name="Lee J."/>
            <person name="Yang E.C."/>
            <person name="Graf L."/>
            <person name="Yang J.H."/>
            <person name="Qiu H."/>
            <person name="Zel Zion U."/>
            <person name="Chan C.X."/>
            <person name="Stephens T.G."/>
            <person name="Weber A.P.M."/>
            <person name="Boo G.H."/>
            <person name="Boo S.M."/>
            <person name="Kim K.M."/>
            <person name="Shin Y."/>
            <person name="Jung M."/>
            <person name="Lee S.J."/>
            <person name="Yim H.S."/>
            <person name="Lee J.H."/>
            <person name="Bhattacharya D."/>
            <person name="Yoon H.S."/>
        </authorList>
    </citation>
    <scope>NUCLEOTIDE SEQUENCE [LARGE SCALE GENOMIC DNA]</scope>
    <source>
        <strain evidence="9 10">SKKU-2015</strain>
        <tissue evidence="9">Whole body</tissue>
    </source>
</reference>
<comment type="subcellular location">
    <subcellularLocation>
        <location evidence="1">Endomembrane system</location>
        <topology evidence="1">Multi-pass membrane protein</topology>
    </subcellularLocation>
</comment>
<keyword evidence="4" id="KW-0677">Repeat</keyword>
<sequence>MNILQFFHALFGWIYFSAWSASFWPQVLLNFRRKTTAGLSPDFIAINIVGFISYAIYTFASYFDPAVAESYKRATGLPPQVEFNDVLFAVHGAIMCGVLVWQVFTYPPRIPPKRYTALTVGIAQTAVLLGLLSCIMRRLDWYKYLRWAGAVKVMSSIVKHFPQVYLNYHRTSTVGWSFSMVLMDVVGGVFSIAQQAIRCIMMGSLAPFTSNMAKTALAAESLIFDFYFIAQHVCFYPDHTDLDVIRMKTESVDVEAGVPLSTEPPARKDENGSVLHEQSVDKLPLMSAMDT</sequence>
<dbReference type="Proteomes" id="UP000247409">
    <property type="component" value="Unassembled WGS sequence"/>
</dbReference>
<evidence type="ECO:0000313" key="9">
    <source>
        <dbReference type="EMBL" id="PXF44491.1"/>
    </source>
</evidence>
<dbReference type="GO" id="GO:0005774">
    <property type="term" value="C:vacuolar membrane"/>
    <property type="evidence" value="ECO:0007669"/>
    <property type="project" value="TreeGrafter"/>
</dbReference>
<dbReference type="InterPro" id="IPR006603">
    <property type="entry name" value="PQ-loop_rpt"/>
</dbReference>
<feature type="transmembrane region" description="Helical" evidence="8">
    <location>
        <begin position="43"/>
        <end position="63"/>
    </location>
</feature>
<dbReference type="Gene3D" id="1.20.1280.290">
    <property type="match status" value="1"/>
</dbReference>
<organism evidence="9 10">
    <name type="scientific">Gracilariopsis chorda</name>
    <dbReference type="NCBI Taxonomy" id="448386"/>
    <lineage>
        <taxon>Eukaryota</taxon>
        <taxon>Rhodophyta</taxon>
        <taxon>Florideophyceae</taxon>
        <taxon>Rhodymeniophycidae</taxon>
        <taxon>Gracilariales</taxon>
        <taxon>Gracilariaceae</taxon>
        <taxon>Gracilariopsis</taxon>
    </lineage>
</organism>
<evidence type="ECO:0000256" key="7">
    <source>
        <dbReference type="SAM" id="MobiDB-lite"/>
    </source>
</evidence>
<keyword evidence="10" id="KW-1185">Reference proteome</keyword>
<proteinExistence type="predicted"/>
<keyword evidence="2" id="KW-0813">Transport</keyword>
<dbReference type="OrthoDB" id="75720at2759"/>
<evidence type="ECO:0000313" key="10">
    <source>
        <dbReference type="Proteomes" id="UP000247409"/>
    </source>
</evidence>
<evidence type="ECO:0000256" key="2">
    <source>
        <dbReference type="ARBA" id="ARBA00022448"/>
    </source>
</evidence>
<dbReference type="GO" id="GO:0012505">
    <property type="term" value="C:endomembrane system"/>
    <property type="evidence" value="ECO:0007669"/>
    <property type="project" value="UniProtKB-SubCell"/>
</dbReference>
<evidence type="ECO:0000256" key="5">
    <source>
        <dbReference type="ARBA" id="ARBA00022989"/>
    </source>
</evidence>
<dbReference type="AlphaFoldDB" id="A0A2V3IQU6"/>
<name>A0A2V3IQU6_9FLOR</name>
<accession>A0A2V3IQU6</accession>